<organism evidence="4 5">
    <name type="scientific">Oreochromis niloticus</name>
    <name type="common">Nile tilapia</name>
    <name type="synonym">Tilapia nilotica</name>
    <dbReference type="NCBI Taxonomy" id="8128"/>
    <lineage>
        <taxon>Eukaryota</taxon>
        <taxon>Metazoa</taxon>
        <taxon>Chordata</taxon>
        <taxon>Craniata</taxon>
        <taxon>Vertebrata</taxon>
        <taxon>Euteleostomi</taxon>
        <taxon>Actinopterygii</taxon>
        <taxon>Neopterygii</taxon>
        <taxon>Teleostei</taxon>
        <taxon>Neoteleostei</taxon>
        <taxon>Acanthomorphata</taxon>
        <taxon>Ovalentaria</taxon>
        <taxon>Cichlomorphae</taxon>
        <taxon>Cichliformes</taxon>
        <taxon>Cichlidae</taxon>
        <taxon>African cichlids</taxon>
        <taxon>Pseudocrenilabrinae</taxon>
        <taxon>Oreochromini</taxon>
        <taxon>Oreochromis</taxon>
    </lineage>
</organism>
<reference evidence="4" key="2">
    <citation type="submission" date="2025-08" db="UniProtKB">
        <authorList>
            <consortium name="Ensembl"/>
        </authorList>
    </citation>
    <scope>IDENTIFICATION</scope>
</reference>
<evidence type="ECO:0000313" key="4">
    <source>
        <dbReference type="Ensembl" id="ENSONIP00000028905.1"/>
    </source>
</evidence>
<dbReference type="KEGG" id="onl:109202828"/>
<keyword evidence="1" id="KW-0863">Zinc-finger</keyword>
<dbReference type="OrthoDB" id="115435at2759"/>
<feature type="region of interest" description="Disordered" evidence="2">
    <location>
        <begin position="398"/>
        <end position="422"/>
    </location>
</feature>
<dbReference type="Pfam" id="PF14893">
    <property type="entry name" value="PNMA"/>
    <property type="match status" value="1"/>
</dbReference>
<dbReference type="RefSeq" id="XP_025764642.1">
    <property type="nucleotide sequence ID" value="XM_025908857.1"/>
</dbReference>
<gene>
    <name evidence="4" type="primary">LOC109202828</name>
</gene>
<reference evidence="5" key="1">
    <citation type="submission" date="2012-01" db="EMBL/GenBank/DDBJ databases">
        <title>The Genome Sequence of Oreochromis niloticus (Nile Tilapia).</title>
        <authorList>
            <consortium name="Broad Institute Genome Assembly Team"/>
            <consortium name="Broad Institute Sequencing Platform"/>
            <person name="Di Palma F."/>
            <person name="Johnson J."/>
            <person name="Lander E.S."/>
            <person name="Lindblad-Toh K."/>
        </authorList>
    </citation>
    <scope>NUCLEOTIDE SEQUENCE [LARGE SCALE GENOMIC DNA]</scope>
</reference>
<dbReference type="SUPFAM" id="SSF57756">
    <property type="entry name" value="Retrovirus zinc finger-like domains"/>
    <property type="match status" value="1"/>
</dbReference>
<dbReference type="GeneID" id="109202828"/>
<dbReference type="GO" id="GO:0008270">
    <property type="term" value="F:zinc ion binding"/>
    <property type="evidence" value="ECO:0007669"/>
    <property type="project" value="UniProtKB-KW"/>
</dbReference>
<dbReference type="PROSITE" id="PS50158">
    <property type="entry name" value="ZF_CCHC"/>
    <property type="match status" value="1"/>
</dbReference>
<dbReference type="InParanoid" id="A0A669B0J8"/>
<dbReference type="InterPro" id="IPR026523">
    <property type="entry name" value="PNMA"/>
</dbReference>
<proteinExistence type="predicted"/>
<keyword evidence="1" id="KW-0479">Metal-binding</keyword>
<dbReference type="PANTHER" id="PTHR23095:SF53">
    <property type="entry name" value="ZINC FINGER CCHC DOMAIN-CONTAINING PROTEIN 12-LIKE"/>
    <property type="match status" value="1"/>
</dbReference>
<feature type="region of interest" description="Disordered" evidence="2">
    <location>
        <begin position="132"/>
        <end position="183"/>
    </location>
</feature>
<feature type="compositionally biased region" description="Polar residues" evidence="2">
    <location>
        <begin position="168"/>
        <end position="183"/>
    </location>
</feature>
<evidence type="ECO:0000256" key="2">
    <source>
        <dbReference type="SAM" id="MobiDB-lite"/>
    </source>
</evidence>
<feature type="domain" description="CCHC-type" evidence="3">
    <location>
        <begin position="504"/>
        <end position="519"/>
    </location>
</feature>
<sequence length="553" mass="61736">MDIVLKEAIKIPNSVIIKGLTNSDLDEEVAIYLGKHGSVNRHIRIDDPHSQFHRQMIAEFNHASAMDTLNPLLPHTIQSSAQPEITFEIRSLAEVYAANARDVTRAYMKQLSEMANLSGHSLEDMLKEGLANLNAPPLSSQPTVSPPANRGETSSYVQGDHFSDQPAVDSSQSKDPTPTLNQNLIDLNLPTQFYPTLELNPPSVQRVVVEHVVRSSEISSHSPMPSRFRAFSGRIPRPNNEADYDTWRTSIEVLINDPAVSDLNCTQRILDSLLSPATDITKHLGPDAKPSEYLKVLDSAFGAVEDGDELYARFMNTLQNEGERPSAYLQRLHVCLTKAMRRGGVSASDFDKQLLKQFLRGCWEDSLISDLQLGQRKESPPSFSELLLLLRTEEDKQASKVSRMRQHLGQNKPGPNNPKHRAMSNVQTISSSESDFDVLKKQIADLSAQLNSWKMESQNQNQPKQSKSKCQTINAKVEACPMKKKVSATQSLAKTNPKPRPWYCFYCGEDGHIASSCENEPNPSLVATKKKQLKERQSSWEASTRASDEPRLN</sequence>
<evidence type="ECO:0000313" key="5">
    <source>
        <dbReference type="Proteomes" id="UP000005207"/>
    </source>
</evidence>
<keyword evidence="1" id="KW-0862">Zinc</keyword>
<feature type="region of interest" description="Disordered" evidence="2">
    <location>
        <begin position="517"/>
        <end position="553"/>
    </location>
</feature>
<dbReference type="GeneTree" id="ENSGT01030000234522"/>
<name>A0A669B0J8_ORENI</name>
<dbReference type="InterPro" id="IPR001878">
    <property type="entry name" value="Znf_CCHC"/>
</dbReference>
<dbReference type="OMA" id="SCENEPN"/>
<dbReference type="AlphaFoldDB" id="A0A669B0J8"/>
<reference evidence="4" key="3">
    <citation type="submission" date="2025-09" db="UniProtKB">
        <authorList>
            <consortium name="Ensembl"/>
        </authorList>
    </citation>
    <scope>IDENTIFICATION</scope>
</reference>
<dbReference type="InterPro" id="IPR048270">
    <property type="entry name" value="PNMA_C"/>
</dbReference>
<keyword evidence="5" id="KW-1185">Reference proteome</keyword>
<dbReference type="PANTHER" id="PTHR23095">
    <property type="entry name" value="PARANEOPLASTIC ANTIGEN"/>
    <property type="match status" value="1"/>
</dbReference>
<evidence type="ECO:0000256" key="1">
    <source>
        <dbReference type="PROSITE-ProRule" id="PRU00047"/>
    </source>
</evidence>
<dbReference type="Ensembl" id="ENSONIT00000078120.1">
    <property type="protein sequence ID" value="ENSONIP00000028905.1"/>
    <property type="gene ID" value="ENSONIG00000035858.1"/>
</dbReference>
<accession>A0A669B0J8</accession>
<dbReference type="InterPro" id="IPR036875">
    <property type="entry name" value="Znf_CCHC_sf"/>
</dbReference>
<evidence type="ECO:0000259" key="3">
    <source>
        <dbReference type="PROSITE" id="PS50158"/>
    </source>
</evidence>
<dbReference type="Proteomes" id="UP000005207">
    <property type="component" value="Linkage group LG7"/>
</dbReference>
<dbReference type="RefSeq" id="XP_019216827.1">
    <property type="nucleotide sequence ID" value="XM_019361282.2"/>
</dbReference>
<protein>
    <submittedName>
        <fullName evidence="4">Zinc finger CCHC domain-containing protein 12</fullName>
    </submittedName>
</protein>
<dbReference type="GO" id="GO:0003676">
    <property type="term" value="F:nucleic acid binding"/>
    <property type="evidence" value="ECO:0007669"/>
    <property type="project" value="InterPro"/>
</dbReference>